<dbReference type="RefSeq" id="WP_121588042.1">
    <property type="nucleotide sequence ID" value="NZ_RCIW01000006.1"/>
</dbReference>
<dbReference type="EMBL" id="RCIW01000006">
    <property type="protein sequence ID" value="RLP11109.1"/>
    <property type="molecule type" value="Genomic_DNA"/>
</dbReference>
<dbReference type="InterPro" id="IPR036291">
    <property type="entry name" value="NAD(P)-bd_dom_sf"/>
</dbReference>
<dbReference type="PANTHER" id="PTHR43943:SF17">
    <property type="entry name" value="3-PHENYLPROPIONATE-DIHYDRODIOL_CINNAMIC ACID-DIHYDRODIOL DEHYDROGENASE"/>
    <property type="match status" value="1"/>
</dbReference>
<dbReference type="Pfam" id="PF13561">
    <property type="entry name" value="adh_short_C2"/>
    <property type="match status" value="1"/>
</dbReference>
<dbReference type="Gene3D" id="3.40.50.720">
    <property type="entry name" value="NAD(P)-binding Rossmann-like Domain"/>
    <property type="match status" value="1"/>
</dbReference>
<evidence type="ECO:0000313" key="4">
    <source>
        <dbReference type="Proteomes" id="UP000279336"/>
    </source>
</evidence>
<accession>A0A8B3FSS0</accession>
<organism evidence="3 4">
    <name type="scientific">Propionibacterium australiense</name>
    <dbReference type="NCBI Taxonomy" id="119981"/>
    <lineage>
        <taxon>Bacteria</taxon>
        <taxon>Bacillati</taxon>
        <taxon>Actinomycetota</taxon>
        <taxon>Actinomycetes</taxon>
        <taxon>Propionibacteriales</taxon>
        <taxon>Propionibacteriaceae</taxon>
        <taxon>Propionibacterium</taxon>
    </lineage>
</organism>
<dbReference type="Proteomes" id="UP000279336">
    <property type="component" value="Unassembled WGS sequence"/>
</dbReference>
<comment type="similarity">
    <text evidence="1">Belongs to the short-chain dehydrogenases/reductases (SDR) family.</text>
</comment>
<evidence type="ECO:0000313" key="3">
    <source>
        <dbReference type="EMBL" id="RLP11109.1"/>
    </source>
</evidence>
<dbReference type="GO" id="GO:0016491">
    <property type="term" value="F:oxidoreductase activity"/>
    <property type="evidence" value="ECO:0007669"/>
    <property type="project" value="UniProtKB-KW"/>
</dbReference>
<gene>
    <name evidence="3" type="ORF">D7U36_04870</name>
</gene>
<dbReference type="SUPFAM" id="SSF51735">
    <property type="entry name" value="NAD(P)-binding Rossmann-fold domains"/>
    <property type="match status" value="1"/>
</dbReference>
<keyword evidence="2" id="KW-0560">Oxidoreductase</keyword>
<sequence>MDLGLHDKVFIITAASSGLGLASARALAAEGARTVLVARRQEALDEAVAELGADAATSLAADLSLPGTAQQAVDLALATWGRLDGAMVSVGGPPKGTVTGTTDEQWLGAFDSVFLAAVRTARAVLGANQAARLGFVLSISAKMPLADMAPSNGLRPGLAMLVKQLGDEIARDGGRTFGLLPGNIATQRMVDLLGHEPTAEDARRAGIPMERLGTPEEFGAVAAFMLSDAASYLTGCLLPVDGGMLRGL</sequence>
<evidence type="ECO:0000256" key="1">
    <source>
        <dbReference type="ARBA" id="ARBA00006484"/>
    </source>
</evidence>
<dbReference type="InterPro" id="IPR002347">
    <property type="entry name" value="SDR_fam"/>
</dbReference>
<comment type="caution">
    <text evidence="3">The sequence shown here is derived from an EMBL/GenBank/DDBJ whole genome shotgun (WGS) entry which is preliminary data.</text>
</comment>
<evidence type="ECO:0000256" key="2">
    <source>
        <dbReference type="ARBA" id="ARBA00023002"/>
    </source>
</evidence>
<dbReference type="AlphaFoldDB" id="A0A8B3FSS0"/>
<protein>
    <submittedName>
        <fullName evidence="3">SDR family oxidoreductase</fullName>
    </submittedName>
</protein>
<proteinExistence type="inferred from homology"/>
<reference evidence="3 4" key="1">
    <citation type="submission" date="2018-10" db="EMBL/GenBank/DDBJ databases">
        <title>Propionibacterium australiense Genome Sequencing and Assembly.</title>
        <authorList>
            <person name="Bernier A.-M."/>
            <person name="Bernard K."/>
        </authorList>
    </citation>
    <scope>NUCLEOTIDE SEQUENCE [LARGE SCALE GENOMIC DNA]</scope>
    <source>
        <strain evidence="3 4">NML98A078</strain>
    </source>
</reference>
<dbReference type="PRINTS" id="PR00081">
    <property type="entry name" value="GDHRDH"/>
</dbReference>
<name>A0A8B3FSS0_9ACTN</name>
<dbReference type="OrthoDB" id="9804774at2"/>
<dbReference type="PANTHER" id="PTHR43943">
    <property type="entry name" value="DEHYDROGENASE/REDUCTASE (SDR FAMILY) MEMBER 4"/>
    <property type="match status" value="1"/>
</dbReference>